<evidence type="ECO:0000259" key="14">
    <source>
        <dbReference type="SMART" id="SM00663"/>
    </source>
</evidence>
<dbReference type="CDD" id="cd01435">
    <property type="entry name" value="RNAP_I_RPA1_N"/>
    <property type="match status" value="1"/>
</dbReference>
<comment type="catalytic activity">
    <reaction evidence="11 12">
        <text>RNA(n) + a ribonucleoside 5'-triphosphate = RNA(n+1) + diphosphate</text>
        <dbReference type="Rhea" id="RHEA:21248"/>
        <dbReference type="Rhea" id="RHEA-COMP:14527"/>
        <dbReference type="Rhea" id="RHEA-COMP:17342"/>
        <dbReference type="ChEBI" id="CHEBI:33019"/>
        <dbReference type="ChEBI" id="CHEBI:61557"/>
        <dbReference type="ChEBI" id="CHEBI:140395"/>
        <dbReference type="EC" id="2.7.7.6"/>
    </reaction>
</comment>
<keyword evidence="4 12" id="KW-0808">Transferase</keyword>
<comment type="caution">
    <text evidence="15">The sequence shown here is derived from an EMBL/GenBank/DDBJ whole genome shotgun (WGS) entry which is preliminary data.</text>
</comment>
<dbReference type="InterPro" id="IPR038120">
    <property type="entry name" value="Rpb1_funnel_sf"/>
</dbReference>
<dbReference type="EMBL" id="JARPOI010000003">
    <property type="protein sequence ID" value="KAJ9184752.1"/>
    <property type="molecule type" value="Genomic_DNA"/>
</dbReference>
<dbReference type="Gene3D" id="6.10.250.2940">
    <property type="match status" value="1"/>
</dbReference>
<dbReference type="Gene3D" id="1.10.132.30">
    <property type="match status" value="1"/>
</dbReference>
<dbReference type="Pfam" id="PF04997">
    <property type="entry name" value="RNA_pol_Rpb1_1"/>
    <property type="match status" value="1"/>
</dbReference>
<comment type="function">
    <text evidence="12">DNA-dependent RNA polymerase catalyzes the transcription of DNA into RNA using the four ribonucleoside triphosphates as substrates.</text>
</comment>
<dbReference type="Pfam" id="PF04983">
    <property type="entry name" value="RNA_pol_Rpb1_3"/>
    <property type="match status" value="1"/>
</dbReference>
<dbReference type="Gene3D" id="1.10.150.390">
    <property type="match status" value="1"/>
</dbReference>
<dbReference type="PANTHER" id="PTHR19376">
    <property type="entry name" value="DNA-DIRECTED RNA POLYMERASE"/>
    <property type="match status" value="1"/>
</dbReference>
<feature type="region of interest" description="Disordered" evidence="13">
    <location>
        <begin position="750"/>
        <end position="783"/>
    </location>
</feature>
<dbReference type="InterPro" id="IPR007066">
    <property type="entry name" value="RNA_pol_Rpb1_3"/>
</dbReference>
<sequence>MATTEGATESIDSITFSFLTDEEVRKHSFVKITNPRLLDLVERPVPGGLYDPALGPLSERTICKACGQRSTNCPGHCGHIDLISPVYNPLLFSFLHKLLQRTCFFCYHFRVQRGQVEKCVKQLELIVKGDIVGAKRLDSVSPSEALYPEDSDGSHESCSTIHSGALYHNVEHMKQQGWTSLQLSEAMSVLNNFLKAKFKKCKNCERANPNITKPTFGWFHTSGMSDASIRANVIRASKLGGPLSGESEGMTDVEDTAGPPENQDTGRKRHKKKGGQVSLEFTKQKSVFSRQLLPSEVKDVLELLWENEARLCSFITDLQQQGCEKKKAGPSIFFLETILVPPIKFRPPTKGGDSVMEHPQTVLLSKVLESNISLGDAHINKEHSKIVRRWMDLQQSINMLFDSKTAKGPGQRDVASGICQLLEKKEGLFRQKMMGKRVNYACRSVISPDPYLGVNEIGIPPCFAVKLTYPERVTPWNVAKLRNAVINGSESHPGATHYIDKLSINKLPPTRKARISISRKLPSSRGAVAQPGKNSDCEYEGKIVYRHLQDGDVVLVNRQPTLHKPSIMAHVVRVLKGEKTLRMHYANCSTYNADFDGDEMNVHFPQDEVSRAEAYNIVNANNQYVRPSNGEPLRALIQDHIISAVLLTKKDTFLSQDEFNQLLYSSGVSTSVPSSFHGRPGHKVLWSQSEGEIDTVLPAIWKPEPLWTGKQVITAVLNHITRGHPPFTVEKDAKIPSNFFKSRANEYKPCEKKKSGEDKEKKSVEDKDQKSVEGTPEKNEPDEEKLFVYRNELVRGVIDKAQFGEYGLVHTVHELFGSNTAGILLSVLSRLFTAYLQIHGFTCGVDDLLIMKTQDDERKKQLESCEKSGESVHRNFIGIKDENIKMDPLELQLNIEKTIRCDGDSALSYLDRQMSNELNTKTSSGIINKLLSDGLLKPSGKNCISLMTTSGAKGSKVNFQQISSFLGQQELEGKRVPRMVSGKTLPCFHPWDWAARAGGYIIDRFLTGLRPQEYYFHCMAGREGLVDTAVKTSRSGYLQRCLIKNLECLKIGYDHTVRDADGSIVQFYYGEDGVDVHQTSFVAKFKELAVNQDMIQKRCGGQLGTFNTYISELPKALKDKADKFLDDFSLMGRVASNLVKREDLYNLMKQKFLLSLAQPGEPVGVLAAQSVGEPSTQMTLNTFHLAGRGEMNVTLGIPRLQEILMTASSDIKTPIMTCPLQKGQRKEDAECLADKLKKITVADIVEDMDVSVTRMSTQDSDICKIYKLKMKLYRPAHYPQYANVSVEHWEETLEVVFVRELEDAIQNHMLLLSRISGIKNFLPDSRSRAPSEADEDYSGDRLQKGENDEDNDDDDDGERAEDLGLDAEKRKIQATDEMDYDDGFEEHLNDGESTASEESSGFESEIDQGDNEIDIRKDAMLDNEASESPLHRKPSKPNSKNTGEIHSKPKSRDKKNKQKAKQKNRPKLVKKDFDRAIYVEAKGMHFEVHFKFINEPHILLVEIAKKTAKKVYIQNPGKIEQCRVTDCKENQVIYYGENPKERVDIKPTEKGKVPALHATGVDFNTFWQMQDQLDVRYLYSNNIHAMLRTYGVEAARETLIREVNHVFKSYGISVSTRHLSLIADFMTHSGGYRPMSRLGGIAELTSPFSKMSFETASKFIVEAALHGETDNLETPSARICLGLPVKMGTGSFDLMQKLEI</sequence>
<evidence type="ECO:0000256" key="9">
    <source>
        <dbReference type="ARBA" id="ARBA00023163"/>
    </source>
</evidence>
<keyword evidence="10" id="KW-0539">Nucleus</keyword>
<dbReference type="Gene3D" id="6.20.50.80">
    <property type="match status" value="1"/>
</dbReference>
<dbReference type="CDD" id="cd02735">
    <property type="entry name" value="RNAP_I_Rpa1_C"/>
    <property type="match status" value="1"/>
</dbReference>
<dbReference type="Gene3D" id="3.30.70.2850">
    <property type="match status" value="1"/>
</dbReference>
<feature type="region of interest" description="Disordered" evidence="13">
    <location>
        <begin position="1322"/>
        <end position="1467"/>
    </location>
</feature>
<dbReference type="EC" id="2.7.7.6" evidence="12"/>
<dbReference type="InterPro" id="IPR047107">
    <property type="entry name" value="DNA-dir_RNA_pol1_lsu_C"/>
</dbReference>
<dbReference type="PANTHER" id="PTHR19376:SF11">
    <property type="entry name" value="DNA-DIRECTED RNA POLYMERASE I SUBUNIT RPA1"/>
    <property type="match status" value="1"/>
</dbReference>
<evidence type="ECO:0000256" key="10">
    <source>
        <dbReference type="ARBA" id="ARBA00023242"/>
    </source>
</evidence>
<proteinExistence type="inferred from homology"/>
<dbReference type="Pfam" id="PF00623">
    <property type="entry name" value="RNA_pol_Rpb1_2"/>
    <property type="match status" value="1"/>
</dbReference>
<keyword evidence="6" id="KW-0479">Metal-binding</keyword>
<feature type="region of interest" description="Disordered" evidence="13">
    <location>
        <begin position="240"/>
        <end position="277"/>
    </location>
</feature>
<dbReference type="InterPro" id="IPR007081">
    <property type="entry name" value="RNA_pol_Rpb1_5"/>
</dbReference>
<evidence type="ECO:0000313" key="15">
    <source>
        <dbReference type="EMBL" id="KAJ9184752.1"/>
    </source>
</evidence>
<keyword evidence="7" id="KW-0862">Zinc</keyword>
<dbReference type="Gene3D" id="1.10.274.100">
    <property type="entry name" value="RNA polymerase Rpb1, domain 3"/>
    <property type="match status" value="1"/>
</dbReference>
<feature type="compositionally biased region" description="Acidic residues" evidence="13">
    <location>
        <begin position="1347"/>
        <end position="1359"/>
    </location>
</feature>
<evidence type="ECO:0000256" key="2">
    <source>
        <dbReference type="ARBA" id="ARBA00006460"/>
    </source>
</evidence>
<evidence type="ECO:0000313" key="16">
    <source>
        <dbReference type="Proteomes" id="UP001174677"/>
    </source>
</evidence>
<evidence type="ECO:0000256" key="12">
    <source>
        <dbReference type="RuleBase" id="RU004279"/>
    </source>
</evidence>
<keyword evidence="5 12" id="KW-0548">Nucleotidyltransferase</keyword>
<dbReference type="SMART" id="SM00663">
    <property type="entry name" value="RPOLA_N"/>
    <property type="match status" value="1"/>
</dbReference>
<dbReference type="SUPFAM" id="SSF64484">
    <property type="entry name" value="beta and beta-prime subunits of DNA dependent RNA-polymerase"/>
    <property type="match status" value="1"/>
</dbReference>
<evidence type="ECO:0000256" key="4">
    <source>
        <dbReference type="ARBA" id="ARBA00022679"/>
    </source>
</evidence>
<feature type="domain" description="RNA polymerase N-terminal" evidence="14">
    <location>
        <begin position="331"/>
        <end position="648"/>
    </location>
</feature>
<keyword evidence="9 12" id="KW-0804">Transcription</keyword>
<dbReference type="InterPro" id="IPR000722">
    <property type="entry name" value="RNA_pol_asu"/>
</dbReference>
<reference evidence="15" key="1">
    <citation type="journal article" date="2023" name="Plant Biotechnol. J.">
        <title>Chromosome-level wild Hevea brasiliensis genome provides new tools for genomic-assisted breeding and valuable loci to elevate rubber yield.</title>
        <authorList>
            <person name="Cheng H."/>
            <person name="Song X."/>
            <person name="Hu Y."/>
            <person name="Wu T."/>
            <person name="Yang Q."/>
            <person name="An Z."/>
            <person name="Feng S."/>
            <person name="Deng Z."/>
            <person name="Wu W."/>
            <person name="Zeng X."/>
            <person name="Tu M."/>
            <person name="Wang X."/>
            <person name="Huang H."/>
        </authorList>
    </citation>
    <scope>NUCLEOTIDE SEQUENCE</scope>
    <source>
        <strain evidence="15">MT/VB/25A 57/8</strain>
    </source>
</reference>
<protein>
    <recommendedName>
        <fullName evidence="12">DNA-directed RNA polymerase subunit</fullName>
        <ecNumber evidence="12">2.7.7.6</ecNumber>
    </recommendedName>
</protein>
<keyword evidence="16" id="KW-1185">Reference proteome</keyword>
<evidence type="ECO:0000256" key="11">
    <source>
        <dbReference type="ARBA" id="ARBA00048552"/>
    </source>
</evidence>
<feature type="compositionally biased region" description="Basic residues" evidence="13">
    <location>
        <begin position="1448"/>
        <end position="1467"/>
    </location>
</feature>
<evidence type="ECO:0000256" key="8">
    <source>
        <dbReference type="ARBA" id="ARBA00022842"/>
    </source>
</evidence>
<gene>
    <name evidence="15" type="ORF">P3X46_004447</name>
</gene>
<dbReference type="Pfam" id="PF05000">
    <property type="entry name" value="RNA_pol_Rpb1_4"/>
    <property type="match status" value="1"/>
</dbReference>
<evidence type="ECO:0000256" key="1">
    <source>
        <dbReference type="ARBA" id="ARBA00004123"/>
    </source>
</evidence>
<feature type="compositionally biased region" description="Polar residues" evidence="13">
    <location>
        <begin position="1391"/>
        <end position="1402"/>
    </location>
</feature>
<dbReference type="InterPro" id="IPR006592">
    <property type="entry name" value="RNA_pol_N"/>
</dbReference>
<dbReference type="InterPro" id="IPR015699">
    <property type="entry name" value="DNA-dir_RNA_pol1_lsu_N"/>
</dbReference>
<accession>A0ABQ9MZ99</accession>
<dbReference type="InterPro" id="IPR042102">
    <property type="entry name" value="RNA_pol_Rpb1_3_sf"/>
</dbReference>
<feature type="compositionally biased region" description="Basic and acidic residues" evidence="13">
    <location>
        <begin position="1360"/>
        <end position="1374"/>
    </location>
</feature>
<evidence type="ECO:0000256" key="6">
    <source>
        <dbReference type="ARBA" id="ARBA00022723"/>
    </source>
</evidence>
<dbReference type="InterPro" id="IPR007083">
    <property type="entry name" value="RNA_pol_Rpb1_4"/>
</dbReference>
<keyword evidence="3 12" id="KW-0240">DNA-directed RNA polymerase</keyword>
<comment type="similarity">
    <text evidence="2 12">Belongs to the RNA polymerase beta' chain family.</text>
</comment>
<dbReference type="Gene3D" id="3.30.1490.180">
    <property type="entry name" value="RNA polymerase ii"/>
    <property type="match status" value="1"/>
</dbReference>
<dbReference type="Gene3D" id="4.10.860.120">
    <property type="entry name" value="RNA polymerase II, clamp domain"/>
    <property type="match status" value="1"/>
</dbReference>
<keyword evidence="8" id="KW-0460">Magnesium</keyword>
<comment type="subcellular location">
    <subcellularLocation>
        <location evidence="1">Nucleus</location>
    </subcellularLocation>
</comment>
<dbReference type="Proteomes" id="UP001174677">
    <property type="component" value="Chromosome 3"/>
</dbReference>
<dbReference type="Gene3D" id="2.40.40.20">
    <property type="match status" value="1"/>
</dbReference>
<dbReference type="InterPro" id="IPR045867">
    <property type="entry name" value="DNA-dir_RpoC_beta_prime"/>
</dbReference>
<evidence type="ECO:0000256" key="3">
    <source>
        <dbReference type="ARBA" id="ARBA00022478"/>
    </source>
</evidence>
<organism evidence="15 16">
    <name type="scientific">Hevea brasiliensis</name>
    <name type="common">Para rubber tree</name>
    <name type="synonym">Siphonia brasiliensis</name>
    <dbReference type="NCBI Taxonomy" id="3981"/>
    <lineage>
        <taxon>Eukaryota</taxon>
        <taxon>Viridiplantae</taxon>
        <taxon>Streptophyta</taxon>
        <taxon>Embryophyta</taxon>
        <taxon>Tracheophyta</taxon>
        <taxon>Spermatophyta</taxon>
        <taxon>Magnoliopsida</taxon>
        <taxon>eudicotyledons</taxon>
        <taxon>Gunneridae</taxon>
        <taxon>Pentapetalae</taxon>
        <taxon>rosids</taxon>
        <taxon>fabids</taxon>
        <taxon>Malpighiales</taxon>
        <taxon>Euphorbiaceae</taxon>
        <taxon>Crotonoideae</taxon>
        <taxon>Micrandreae</taxon>
        <taxon>Hevea</taxon>
    </lineage>
</organism>
<dbReference type="InterPro" id="IPR007080">
    <property type="entry name" value="RNA_pol_Rpb1_1"/>
</dbReference>
<dbReference type="Pfam" id="PF04998">
    <property type="entry name" value="RNA_pol_Rpb1_5"/>
    <property type="match status" value="1"/>
</dbReference>
<evidence type="ECO:0000256" key="7">
    <source>
        <dbReference type="ARBA" id="ARBA00022833"/>
    </source>
</evidence>
<evidence type="ECO:0000256" key="5">
    <source>
        <dbReference type="ARBA" id="ARBA00022695"/>
    </source>
</evidence>
<evidence type="ECO:0000256" key="13">
    <source>
        <dbReference type="SAM" id="MobiDB-lite"/>
    </source>
</evidence>
<name>A0ABQ9MZ99_HEVBR</name>
<dbReference type="InterPro" id="IPR044893">
    <property type="entry name" value="RNA_pol_Rpb1_clamp_domain"/>
</dbReference>